<proteinExistence type="predicted"/>
<sequence>MRDKKKELEKEIIKLDEKIKNIVLEIEPLHKELELNLNKKSDIKKYTFLNVISFGLFNFLKKKKLNHKIKENNTKIKYLMREISHFDDKKSQIKTKIIEKYKKIANIIFDKNMKENSIKNDNNNQKQRSNSI</sequence>
<reference evidence="2" key="1">
    <citation type="journal article" date="2024" name="FEMS Microbiol. Lett.">
        <title>Genomic insights into Spiroplasma endosymbionts that induce male-killing and protective phenotypes in the pea aphid.</title>
        <authorList>
            <person name="Arai H."/>
            <person name="Legeai F."/>
            <person name="Kageyama D."/>
            <person name="Sugio A."/>
            <person name="Simon J.C."/>
        </authorList>
    </citation>
    <scope>NUCLEOTIDE SEQUENCE [LARGE SCALE GENOMIC DNA]</scope>
    <source>
        <strain evidence="2">sAp269</strain>
        <plasmid evidence="2">pSAP_1</plasmid>
    </source>
</reference>
<evidence type="ECO:0000313" key="1">
    <source>
        <dbReference type="EMBL" id="BET39594.1"/>
    </source>
</evidence>
<keyword evidence="2" id="KW-1185">Reference proteome</keyword>
<geneLocation type="plasmid" evidence="1 2">
    <name>pSAP_1</name>
</geneLocation>
<evidence type="ECO:0000313" key="2">
    <source>
        <dbReference type="Proteomes" id="UP001473424"/>
    </source>
</evidence>
<keyword evidence="1" id="KW-0614">Plasmid</keyword>
<gene>
    <name evidence="1" type="ORF">SAP269_21830</name>
</gene>
<accession>A0ABM8JQI5</accession>
<name>A0ABM8JQI5_9MOLU</name>
<protein>
    <submittedName>
        <fullName evidence="1">Uncharacterized protein</fullName>
    </submittedName>
</protein>
<organism evidence="1 2">
    <name type="scientific">Spiroplasma ixodetis</name>
    <dbReference type="NCBI Taxonomy" id="2141"/>
    <lineage>
        <taxon>Bacteria</taxon>
        <taxon>Bacillati</taxon>
        <taxon>Mycoplasmatota</taxon>
        <taxon>Mollicutes</taxon>
        <taxon>Entomoplasmatales</taxon>
        <taxon>Spiroplasmataceae</taxon>
        <taxon>Spiroplasma</taxon>
    </lineage>
</organism>
<dbReference type="Proteomes" id="UP001473424">
    <property type="component" value="Plasmid pSAP_1"/>
</dbReference>
<dbReference type="EMBL" id="AP028956">
    <property type="protein sequence ID" value="BET39594.1"/>
    <property type="molecule type" value="Genomic_DNA"/>
</dbReference>
<dbReference type="RefSeq" id="WP_353307327.1">
    <property type="nucleotide sequence ID" value="NZ_AP028956.1"/>
</dbReference>